<dbReference type="InterPro" id="IPR013785">
    <property type="entry name" value="Aldolase_TIM"/>
</dbReference>
<keyword evidence="2" id="KW-0004">4Fe-4S</keyword>
<evidence type="ECO:0000313" key="8">
    <source>
        <dbReference type="EMBL" id="SJZ65978.1"/>
    </source>
</evidence>
<organism evidence="8 9">
    <name type="scientific">Trichlorobacter thiogenes</name>
    <dbReference type="NCBI Taxonomy" id="115783"/>
    <lineage>
        <taxon>Bacteria</taxon>
        <taxon>Pseudomonadati</taxon>
        <taxon>Thermodesulfobacteriota</taxon>
        <taxon>Desulfuromonadia</taxon>
        <taxon>Geobacterales</taxon>
        <taxon>Geobacteraceae</taxon>
        <taxon>Trichlorobacter</taxon>
    </lineage>
</organism>
<dbReference type="SFLD" id="SFLDS00029">
    <property type="entry name" value="Radical_SAM"/>
    <property type="match status" value="1"/>
</dbReference>
<dbReference type="AlphaFoldDB" id="A0A1T4MGR9"/>
<evidence type="ECO:0000256" key="2">
    <source>
        <dbReference type="ARBA" id="ARBA00022485"/>
    </source>
</evidence>
<dbReference type="OrthoDB" id="308557at2"/>
<dbReference type="InterPro" id="IPR023867">
    <property type="entry name" value="Sulphatase_maturase_rSAM"/>
</dbReference>
<accession>A0A1T4MGR9</accession>
<keyword evidence="4" id="KW-0479">Metal-binding</keyword>
<comment type="cofactor">
    <cofactor evidence="1">
        <name>[4Fe-4S] cluster</name>
        <dbReference type="ChEBI" id="CHEBI:49883"/>
    </cofactor>
</comment>
<evidence type="ECO:0000259" key="7">
    <source>
        <dbReference type="PROSITE" id="PS51918"/>
    </source>
</evidence>
<evidence type="ECO:0000256" key="1">
    <source>
        <dbReference type="ARBA" id="ARBA00001966"/>
    </source>
</evidence>
<protein>
    <recommendedName>
        <fullName evidence="7">Radical SAM core domain-containing protein</fullName>
    </recommendedName>
</protein>
<dbReference type="SFLD" id="SFLDG01384">
    <property type="entry name" value="thioether_bond_formation_requi"/>
    <property type="match status" value="1"/>
</dbReference>
<dbReference type="Gene3D" id="3.20.20.70">
    <property type="entry name" value="Aldolase class I"/>
    <property type="match status" value="1"/>
</dbReference>
<dbReference type="SFLD" id="SFLDG01386">
    <property type="entry name" value="main_SPASM_domain-containing"/>
    <property type="match status" value="1"/>
</dbReference>
<keyword evidence="5" id="KW-0408">Iron</keyword>
<dbReference type="InterPro" id="IPR007197">
    <property type="entry name" value="rSAM"/>
</dbReference>
<reference evidence="9" key="1">
    <citation type="submission" date="2017-02" db="EMBL/GenBank/DDBJ databases">
        <authorList>
            <person name="Varghese N."/>
            <person name="Submissions S."/>
        </authorList>
    </citation>
    <scope>NUCLEOTIDE SEQUENCE [LARGE SCALE GENOMIC DNA]</scope>
    <source>
        <strain evidence="9">ATCC BAA-34</strain>
    </source>
</reference>
<dbReference type="PANTHER" id="PTHR43787:SF3">
    <property type="entry name" value="ARYLSULFATASE REGULATORY PROTEIN"/>
    <property type="match status" value="1"/>
</dbReference>
<dbReference type="NCBIfam" id="TIGR04280">
    <property type="entry name" value="geopep_mat_rSAM"/>
    <property type="match status" value="1"/>
</dbReference>
<dbReference type="Proteomes" id="UP000190102">
    <property type="component" value="Unassembled WGS sequence"/>
</dbReference>
<dbReference type="Pfam" id="PF04055">
    <property type="entry name" value="Radical_SAM"/>
    <property type="match status" value="1"/>
</dbReference>
<dbReference type="InterPro" id="IPR026322">
    <property type="entry name" value="Geopep_mat_rSAM"/>
</dbReference>
<dbReference type="STRING" id="115783.SAMN02745119_01282"/>
<dbReference type="SFLD" id="SFLDG01067">
    <property type="entry name" value="SPASM/twitch_domain_containing"/>
    <property type="match status" value="1"/>
</dbReference>
<name>A0A1T4MGR9_9BACT</name>
<dbReference type="PROSITE" id="PS51918">
    <property type="entry name" value="RADICAL_SAM"/>
    <property type="match status" value="1"/>
</dbReference>
<keyword evidence="9" id="KW-1185">Reference proteome</keyword>
<dbReference type="CDD" id="cd01335">
    <property type="entry name" value="Radical_SAM"/>
    <property type="match status" value="1"/>
</dbReference>
<evidence type="ECO:0000256" key="6">
    <source>
        <dbReference type="ARBA" id="ARBA00023014"/>
    </source>
</evidence>
<gene>
    <name evidence="8" type="ORF">SAMN02745119_01282</name>
</gene>
<evidence type="ECO:0000313" key="9">
    <source>
        <dbReference type="Proteomes" id="UP000190102"/>
    </source>
</evidence>
<dbReference type="SUPFAM" id="SSF102114">
    <property type="entry name" value="Radical SAM enzymes"/>
    <property type="match status" value="1"/>
</dbReference>
<dbReference type="GO" id="GO:0051539">
    <property type="term" value="F:4 iron, 4 sulfur cluster binding"/>
    <property type="evidence" value="ECO:0007669"/>
    <property type="project" value="UniProtKB-KW"/>
</dbReference>
<dbReference type="InterPro" id="IPR023885">
    <property type="entry name" value="4Fe4S-binding_SPASM_dom"/>
</dbReference>
<dbReference type="RefSeq" id="WP_078789546.1">
    <property type="nucleotide sequence ID" value="NZ_FUWR01000005.1"/>
</dbReference>
<keyword evidence="3" id="KW-0949">S-adenosyl-L-methionine</keyword>
<sequence length="434" mass="48359">MPLSRYAISFPDPQRPGFTILYSTRKGSLVRVSEQLLTAITNNTLTDEERATLQQLQLWTNDLDAERSEMAAIVDHTNSHAPLFSATVVLTLACNLACPYCFEEPFRDGQEMTEETGRVLVDYLIRNHLDQGRNVELRFYGGEPLMATTRLKEIATPLLAAAANAGKTFSFSLVTNATLLTRAMVEELLPLGLKSAIITLDGPPEIHDQQRPFVSGKGSFKTIIDNLAAVYDLVTIKPGGNFTRDNYRCFPEMLDLLLEAGIDPSRLGPVQFSPIHPKSGLFDPHAAACVLPNEPWLIEANLFLREEILRRGFAMDKLQMGICMIDLEQTLVVNYDGSLYKCPSLMGWPEFCVGTLAEGVSDYQESHRLDIWKNDECLDCAYLPICFGGCRLLTLQKNGAIDTVECHRPMLDASLERLVLQDLGTRKPDLRPAC</sequence>
<dbReference type="GO" id="GO:0016491">
    <property type="term" value="F:oxidoreductase activity"/>
    <property type="evidence" value="ECO:0007669"/>
    <property type="project" value="InterPro"/>
</dbReference>
<evidence type="ECO:0000256" key="5">
    <source>
        <dbReference type="ARBA" id="ARBA00023004"/>
    </source>
</evidence>
<keyword evidence="6" id="KW-0411">Iron-sulfur</keyword>
<proteinExistence type="predicted"/>
<dbReference type="PANTHER" id="PTHR43787">
    <property type="entry name" value="FEMO COFACTOR BIOSYNTHESIS PROTEIN NIFB-RELATED"/>
    <property type="match status" value="1"/>
</dbReference>
<dbReference type="UniPathway" id="UPA00782"/>
<dbReference type="GO" id="GO:0046872">
    <property type="term" value="F:metal ion binding"/>
    <property type="evidence" value="ECO:0007669"/>
    <property type="project" value="UniProtKB-KW"/>
</dbReference>
<dbReference type="NCBIfam" id="TIGR04085">
    <property type="entry name" value="rSAM_more_4Fe4S"/>
    <property type="match status" value="1"/>
</dbReference>
<dbReference type="EMBL" id="FUWR01000005">
    <property type="protein sequence ID" value="SJZ65978.1"/>
    <property type="molecule type" value="Genomic_DNA"/>
</dbReference>
<feature type="domain" description="Radical SAM core" evidence="7">
    <location>
        <begin position="80"/>
        <end position="301"/>
    </location>
</feature>
<evidence type="ECO:0000256" key="3">
    <source>
        <dbReference type="ARBA" id="ARBA00022691"/>
    </source>
</evidence>
<evidence type="ECO:0000256" key="4">
    <source>
        <dbReference type="ARBA" id="ARBA00022723"/>
    </source>
</evidence>
<dbReference type="InterPro" id="IPR058240">
    <property type="entry name" value="rSAM_sf"/>
</dbReference>